<protein>
    <recommendedName>
        <fullName evidence="4">Glycerophosphoryl diester phosphodiesterase membrane domain-containing protein</fullName>
    </recommendedName>
</protein>
<dbReference type="KEGG" id="tsu:Tresu_0356"/>
<dbReference type="AlphaFoldDB" id="F2NV78"/>
<name>F2NV78_TRES6</name>
<reference evidence="2 3" key="1">
    <citation type="journal article" date="2011" name="Stand. Genomic Sci.">
        <title>Complete genome sequence of Treponema succinifaciens type strain (6091).</title>
        <authorList>
            <person name="Han C."/>
            <person name="Gronow S."/>
            <person name="Teshima H."/>
            <person name="Lapidus A."/>
            <person name="Nolan M."/>
            <person name="Lucas S."/>
            <person name="Hammon N."/>
            <person name="Deshpande S."/>
            <person name="Cheng J.F."/>
            <person name="Zeytun A."/>
            <person name="Tapia R."/>
            <person name="Goodwin L."/>
            <person name="Pitluck S."/>
            <person name="Liolios K."/>
            <person name="Pagani I."/>
            <person name="Ivanova N."/>
            <person name="Mavromatis K."/>
            <person name="Mikhailova N."/>
            <person name="Huntemann M."/>
            <person name="Pati A."/>
            <person name="Chen A."/>
            <person name="Palaniappan K."/>
            <person name="Land M."/>
            <person name="Hauser L."/>
            <person name="Brambilla E.M."/>
            <person name="Rohde M."/>
            <person name="Goker M."/>
            <person name="Woyke T."/>
            <person name="Bristow J."/>
            <person name="Eisen J.A."/>
            <person name="Markowitz V."/>
            <person name="Hugenholtz P."/>
            <person name="Kyrpides N.C."/>
            <person name="Klenk H.P."/>
            <person name="Detter J.C."/>
        </authorList>
    </citation>
    <scope>NUCLEOTIDE SEQUENCE [LARGE SCALE GENOMIC DNA]</scope>
    <source>
        <strain evidence="3">ATCC 33096 / DSM 2489 / 6091</strain>
    </source>
</reference>
<sequence>MDKEKLKNPEYKRMYQVLRERLAKNITRSVLLLLLFNVMLSFLLTSGFSPAMLFNGSVAGYAISFVFTSLILIVVFTLAYGIVADFTNVVLGKRNSPGGIFSGFFEKSKRIFYASVFFTLVVFLVACISAALIFVFKEKIISCSSFFSQAFSNENLNQLDSEKIAKAFTVALFYTVIFFFVFVFCFLPFIFVWNAFLENKKINLKDAIKKSLFIIRGRYFHYMGFVIFVCLKNFAVLFVAVFLNAVLSGKNNFISLLLGFYAFLQYYTILAKVYYCIPIYYFSFLSVNGMIGGDKNEGSS</sequence>
<dbReference type="EMBL" id="CP002631">
    <property type="protein sequence ID" value="AEB13313.1"/>
    <property type="molecule type" value="Genomic_DNA"/>
</dbReference>
<evidence type="ECO:0008006" key="4">
    <source>
        <dbReference type="Google" id="ProtNLM"/>
    </source>
</evidence>
<reference evidence="3" key="2">
    <citation type="submission" date="2011-04" db="EMBL/GenBank/DDBJ databases">
        <title>The complete genome of chromosome of Treponema succinifaciens DSM 2489.</title>
        <authorList>
            <person name="Lucas S."/>
            <person name="Copeland A."/>
            <person name="Lapidus A."/>
            <person name="Bruce D."/>
            <person name="Goodwin L."/>
            <person name="Pitluck S."/>
            <person name="Peters L."/>
            <person name="Kyrpides N."/>
            <person name="Mavromatis K."/>
            <person name="Ivanova N."/>
            <person name="Ovchinnikova G."/>
            <person name="Teshima H."/>
            <person name="Detter J.C."/>
            <person name="Tapia R."/>
            <person name="Han C."/>
            <person name="Land M."/>
            <person name="Hauser L."/>
            <person name="Markowitz V."/>
            <person name="Cheng J.-F."/>
            <person name="Hugenholtz P."/>
            <person name="Woyke T."/>
            <person name="Wu D."/>
            <person name="Gronow S."/>
            <person name="Wellnitz S."/>
            <person name="Brambilla E."/>
            <person name="Klenk H.-P."/>
            <person name="Eisen J.A."/>
        </authorList>
    </citation>
    <scope>NUCLEOTIDE SEQUENCE [LARGE SCALE GENOMIC DNA]</scope>
    <source>
        <strain evidence="3">ATCC 33096 / DSM 2489 / 6091</strain>
    </source>
</reference>
<feature type="transmembrane region" description="Helical" evidence="1">
    <location>
        <begin position="253"/>
        <end position="275"/>
    </location>
</feature>
<feature type="transmembrane region" description="Helical" evidence="1">
    <location>
        <begin position="219"/>
        <end position="247"/>
    </location>
</feature>
<dbReference type="HOGENOM" id="CLU_927315_0_0_12"/>
<evidence type="ECO:0000313" key="3">
    <source>
        <dbReference type="Proteomes" id="UP000006852"/>
    </source>
</evidence>
<dbReference type="GeneID" id="302997571"/>
<keyword evidence="1" id="KW-0472">Membrane</keyword>
<dbReference type="Proteomes" id="UP000006852">
    <property type="component" value="Chromosome"/>
</dbReference>
<keyword evidence="1" id="KW-0812">Transmembrane</keyword>
<evidence type="ECO:0000256" key="1">
    <source>
        <dbReference type="SAM" id="Phobius"/>
    </source>
</evidence>
<feature type="transmembrane region" description="Helical" evidence="1">
    <location>
        <begin position="61"/>
        <end position="91"/>
    </location>
</feature>
<proteinExistence type="predicted"/>
<feature type="transmembrane region" description="Helical" evidence="1">
    <location>
        <begin position="29"/>
        <end position="49"/>
    </location>
</feature>
<dbReference type="STRING" id="869209.Tresu_0356"/>
<organism evidence="2 3">
    <name type="scientific">Treponema succinifaciens (strain ATCC 33096 / DSM 2489 / 6091)</name>
    <dbReference type="NCBI Taxonomy" id="869209"/>
    <lineage>
        <taxon>Bacteria</taxon>
        <taxon>Pseudomonadati</taxon>
        <taxon>Spirochaetota</taxon>
        <taxon>Spirochaetia</taxon>
        <taxon>Spirochaetales</taxon>
        <taxon>Treponemataceae</taxon>
        <taxon>Treponema</taxon>
    </lineage>
</organism>
<keyword evidence="3" id="KW-1185">Reference proteome</keyword>
<feature type="transmembrane region" description="Helical" evidence="1">
    <location>
        <begin position="171"/>
        <end position="196"/>
    </location>
</feature>
<feature type="transmembrane region" description="Helical" evidence="1">
    <location>
        <begin position="111"/>
        <end position="136"/>
    </location>
</feature>
<keyword evidence="1" id="KW-1133">Transmembrane helix</keyword>
<accession>F2NV78</accession>
<dbReference type="RefSeq" id="WP_013700622.1">
    <property type="nucleotide sequence ID" value="NC_015385.1"/>
</dbReference>
<gene>
    <name evidence="2" type="ordered locus">Tresu_0356</name>
</gene>
<evidence type="ECO:0000313" key="2">
    <source>
        <dbReference type="EMBL" id="AEB13313.1"/>
    </source>
</evidence>